<feature type="region of interest" description="Disordered" evidence="1">
    <location>
        <begin position="429"/>
        <end position="458"/>
    </location>
</feature>
<name>A0ABD0SLA1_LOXSC</name>
<sequence>MESLEESNCYSLSDSFSLYERYLRSFNVVDNFGEENLLDQTDRPSSIYGYYENSNSRGNIDLSAVGQTNISKDKQPESAELEYNLLNPAPCDNADREVYLDVDNCTKVESPCTSQAPSLLDNSSTTADHCTLNDKFEAIDAPVLSEDSKSENFKQPIFITSTMENSNNAVDSVPMFRDVRPSESVFKLPISELSFNGTLKHVQKLKPIVDPLTALSSTSGLVNLDEKSEDHNSETVLIKCDDVASSSDNRLTSESDDQSSHEKNCSDRATESTGDSQYEEFSVKKMCPVQNEDGSSKWNSEQSYSSLEASFDSGVRSPDMFSEEEDDIPVPAPEPFWSFLKDYEAYDKKRVRKCERILQGVLPPPSVTVLKTDVTQMLKKYYCFLPAFTGDDKLNTSEANTTPTKRVSFVHIPTGLGVIEPVQETTQELNTNNTTSHTERQKSLQSKESTKSESDLDTSVNDKTIDLKMDTELEAREAPWPDVLKCRYYDVYYNVTKYSEKFESLALRYGERFVGAETDSSVSVHSGGMQSPSSASKRKALRLAQAKSPGRRLSHLARRRQMFCSAATINEKAQSSAPKMVLIDKNFFPHRKLINTSERKSPRKRRTPGKKTPVRKTPGKKTPAKTPKTRSGGSSRKKSMRRLLMDTESMTRSQPTRETLKRALFISPDQRKGVPQASSSSVPAQAMKSKRALFGSPVRAETKSADGSQSDQFLKRKLDAMDDAPETSRSKIAKSLSFGGDSMGNSLPASFSRRASESFINKNMAELNETHKHKLLWAVSCALRVHGWGMSRPGFREKASALARLTRKLLTLPPHAARFATPNLSTSETLLKIARLYVFPIIQGRTVEDCFEEEKTKLANESNSKVTGYISASVYQQLKAKQAATTSTFTSKIKENTYNDSLIKQEQPRSNSKNILQDKLVNIDTSSSSSSGLSMLDKGVGMFKSNSMPSFEEAAKMRARRQISFDNVDFPKR</sequence>
<comment type="caution">
    <text evidence="2">The sequence shown here is derived from an EMBL/GenBank/DDBJ whole genome shotgun (WGS) entry which is preliminary data.</text>
</comment>
<feature type="compositionally biased region" description="Low complexity" evidence="1">
    <location>
        <begin position="674"/>
        <end position="686"/>
    </location>
</feature>
<accession>A0ABD0SLA1</accession>
<feature type="compositionally biased region" description="Polar residues" evidence="1">
    <location>
        <begin position="648"/>
        <end position="657"/>
    </location>
</feature>
<evidence type="ECO:0000313" key="2">
    <source>
        <dbReference type="EMBL" id="KAL0820356.1"/>
    </source>
</evidence>
<evidence type="ECO:0000313" key="3">
    <source>
        <dbReference type="Proteomes" id="UP001549921"/>
    </source>
</evidence>
<evidence type="ECO:0000256" key="1">
    <source>
        <dbReference type="SAM" id="MobiDB-lite"/>
    </source>
</evidence>
<proteinExistence type="predicted"/>
<protein>
    <submittedName>
        <fullName evidence="2">Uncharacterized protein</fullName>
    </submittedName>
</protein>
<reference evidence="2 3" key="1">
    <citation type="submission" date="2024-06" db="EMBL/GenBank/DDBJ databases">
        <title>A chromosome-level genome assembly of beet webworm, Loxostege sticticalis.</title>
        <authorList>
            <person name="Zhang Y."/>
        </authorList>
    </citation>
    <scope>NUCLEOTIDE SEQUENCE [LARGE SCALE GENOMIC DNA]</scope>
    <source>
        <strain evidence="2">AQ028</strain>
        <tissue evidence="2">Male pupae</tissue>
    </source>
</reference>
<dbReference type="EMBL" id="JBEDNZ010000019">
    <property type="protein sequence ID" value="KAL0820356.1"/>
    <property type="molecule type" value="Genomic_DNA"/>
</dbReference>
<feature type="region of interest" description="Disordered" evidence="1">
    <location>
        <begin position="309"/>
        <end position="328"/>
    </location>
</feature>
<feature type="region of interest" description="Disordered" evidence="1">
    <location>
        <begin position="246"/>
        <end position="281"/>
    </location>
</feature>
<gene>
    <name evidence="2" type="ORF">ABMA28_006253</name>
</gene>
<feature type="compositionally biased region" description="Basic residues" evidence="1">
    <location>
        <begin position="601"/>
        <end position="623"/>
    </location>
</feature>
<dbReference type="Proteomes" id="UP001549921">
    <property type="component" value="Unassembled WGS sequence"/>
</dbReference>
<dbReference type="AlphaFoldDB" id="A0ABD0SLA1"/>
<feature type="compositionally biased region" description="Basic and acidic residues" evidence="1">
    <location>
        <begin position="258"/>
        <end position="270"/>
    </location>
</feature>
<organism evidence="2 3">
    <name type="scientific">Loxostege sticticalis</name>
    <name type="common">Beet webworm moth</name>
    <dbReference type="NCBI Taxonomy" id="481309"/>
    <lineage>
        <taxon>Eukaryota</taxon>
        <taxon>Metazoa</taxon>
        <taxon>Ecdysozoa</taxon>
        <taxon>Arthropoda</taxon>
        <taxon>Hexapoda</taxon>
        <taxon>Insecta</taxon>
        <taxon>Pterygota</taxon>
        <taxon>Neoptera</taxon>
        <taxon>Endopterygota</taxon>
        <taxon>Lepidoptera</taxon>
        <taxon>Glossata</taxon>
        <taxon>Ditrysia</taxon>
        <taxon>Pyraloidea</taxon>
        <taxon>Crambidae</taxon>
        <taxon>Pyraustinae</taxon>
        <taxon>Loxostege</taxon>
    </lineage>
</organism>
<feature type="region of interest" description="Disordered" evidence="1">
    <location>
        <begin position="592"/>
        <end position="710"/>
    </location>
</feature>
<feature type="compositionally biased region" description="Low complexity" evidence="1">
    <location>
        <begin position="624"/>
        <end position="634"/>
    </location>
</feature>